<protein>
    <submittedName>
        <fullName evidence="1">Uncharacterized protein</fullName>
    </submittedName>
</protein>
<dbReference type="HOGENOM" id="CLU_2490471_0_0_2"/>
<dbReference type="Proteomes" id="UP000033101">
    <property type="component" value="Chromosome"/>
</dbReference>
<proteinExistence type="predicted"/>
<evidence type="ECO:0000313" key="1">
    <source>
        <dbReference type="EMBL" id="AKB78651.1"/>
    </source>
</evidence>
<dbReference type="AlphaFoldDB" id="A0A0E3SCN2"/>
<keyword evidence="2" id="KW-1185">Reference proteome</keyword>
<dbReference type="KEGG" id="mhor:MSHOH_2168"/>
<organism evidence="1 2">
    <name type="scientific">Methanosarcina horonobensis HB-1 = JCM 15518</name>
    <dbReference type="NCBI Taxonomy" id="1434110"/>
    <lineage>
        <taxon>Archaea</taxon>
        <taxon>Methanobacteriati</taxon>
        <taxon>Methanobacteriota</taxon>
        <taxon>Stenosarchaea group</taxon>
        <taxon>Methanomicrobia</taxon>
        <taxon>Methanosarcinales</taxon>
        <taxon>Methanosarcinaceae</taxon>
        <taxon>Methanosarcina</taxon>
    </lineage>
</organism>
<dbReference type="GeneID" id="24831417"/>
<gene>
    <name evidence="1" type="ORF">MSHOH_2168</name>
</gene>
<accession>A0A0E3SCN2</accession>
<sequence>MVGLLREIRDIERLLDPRVPYNSEIYYRNQHEVIYSNKYDGPGEKTGFSVFEKAGIKLLLPTTYYFYSDEEPKKELTKKDIFRHAL</sequence>
<dbReference type="EMBL" id="CP009516">
    <property type="protein sequence ID" value="AKB78651.1"/>
    <property type="molecule type" value="Genomic_DNA"/>
</dbReference>
<dbReference type="RefSeq" id="WP_052730829.1">
    <property type="nucleotide sequence ID" value="NZ_BBCW01000055.1"/>
</dbReference>
<reference evidence="1 2" key="1">
    <citation type="submission" date="2014-07" db="EMBL/GenBank/DDBJ databases">
        <title>Methanogenic archaea and the global carbon cycle.</title>
        <authorList>
            <person name="Henriksen J.R."/>
            <person name="Luke J."/>
            <person name="Reinhart S."/>
            <person name="Benedict M.N."/>
            <person name="Youngblut N.D."/>
            <person name="Metcalf M.E."/>
            <person name="Whitaker R.J."/>
            <person name="Metcalf W.W."/>
        </authorList>
    </citation>
    <scope>NUCLEOTIDE SEQUENCE [LARGE SCALE GENOMIC DNA]</scope>
    <source>
        <strain evidence="1 2">HB-1</strain>
    </source>
</reference>
<dbReference type="PATRIC" id="fig|1434110.4.peg.2761"/>
<evidence type="ECO:0000313" key="2">
    <source>
        <dbReference type="Proteomes" id="UP000033101"/>
    </source>
</evidence>
<name>A0A0E3SCN2_9EURY</name>